<evidence type="ECO:0000256" key="11">
    <source>
        <dbReference type="PIRNR" id="PIRNR005719"/>
    </source>
</evidence>
<dbReference type="InterPro" id="IPR003395">
    <property type="entry name" value="RecF/RecN/SMC_N"/>
</dbReference>
<feature type="coiled-coil region" evidence="12">
    <location>
        <begin position="793"/>
        <end position="1061"/>
    </location>
</feature>
<feature type="compositionally biased region" description="Low complexity" evidence="13">
    <location>
        <begin position="1165"/>
        <end position="1177"/>
    </location>
</feature>
<organism evidence="15 18">
    <name type="scientific">Plasmodium yoelii</name>
    <dbReference type="NCBI Taxonomy" id="5861"/>
    <lineage>
        <taxon>Eukaryota</taxon>
        <taxon>Sar</taxon>
        <taxon>Alveolata</taxon>
        <taxon>Apicomplexa</taxon>
        <taxon>Aconoidasida</taxon>
        <taxon>Haemosporida</taxon>
        <taxon>Plasmodiidae</taxon>
        <taxon>Plasmodium</taxon>
        <taxon>Plasmodium (Vinckeia)</taxon>
    </lineage>
</organism>
<dbReference type="RefSeq" id="XP_731250.1">
    <property type="nucleotide sequence ID" value="XM_726157.1"/>
</dbReference>
<feature type="region of interest" description="Disordered" evidence="13">
    <location>
        <begin position="1165"/>
        <end position="1201"/>
    </location>
</feature>
<dbReference type="GeneID" id="3830475"/>
<evidence type="ECO:0000256" key="12">
    <source>
        <dbReference type="SAM" id="Coils"/>
    </source>
</evidence>
<dbReference type="SUPFAM" id="SSF75553">
    <property type="entry name" value="Smc hinge domain"/>
    <property type="match status" value="1"/>
</dbReference>
<feature type="compositionally biased region" description="Basic and acidic residues" evidence="13">
    <location>
        <begin position="8"/>
        <end position="20"/>
    </location>
</feature>
<keyword evidence="5" id="KW-0498">Mitosis</keyword>
<feature type="region of interest" description="Disordered" evidence="13">
    <location>
        <begin position="155"/>
        <end position="190"/>
    </location>
</feature>
<feature type="compositionally biased region" description="Polar residues" evidence="13">
    <location>
        <begin position="1092"/>
        <end position="1108"/>
    </location>
</feature>
<dbReference type="GO" id="GO:0051301">
    <property type="term" value="P:cell division"/>
    <property type="evidence" value="ECO:0007669"/>
    <property type="project" value="UniProtKB-KW"/>
</dbReference>
<evidence type="ECO:0000256" key="10">
    <source>
        <dbReference type="ARBA" id="ARBA00023306"/>
    </source>
</evidence>
<dbReference type="OrthoDB" id="5575062at2759"/>
<dbReference type="SMART" id="SM00968">
    <property type="entry name" value="SMC_hinge"/>
    <property type="match status" value="1"/>
</dbReference>
<dbReference type="PANTHER" id="PTHR18937:SF172">
    <property type="entry name" value="STRUCTURAL MAINTENANCE OF CHROMOSOMES PROTEIN"/>
    <property type="match status" value="1"/>
</dbReference>
<reference evidence="17 18" key="1">
    <citation type="journal article" date="2014" name="BMC Biol.">
        <title>A comprehensive evaluation of rodent malaria parasite genomes and gene expression.</title>
        <authorList>
            <person name="Otto T.D."/>
            <person name="Bohme U."/>
            <person name="Jackson A.P."/>
            <person name="Hunt M."/>
            <person name="Franke-Fayard B."/>
            <person name="Hoeijmakers W.A."/>
            <person name="Religa A.A."/>
            <person name="Robertson L."/>
            <person name="Sanders M."/>
            <person name="Ogun S.A."/>
            <person name="Cunningham D."/>
            <person name="Erhart A."/>
            <person name="Billker O."/>
            <person name="Khan S.M."/>
            <person name="Stunnenberg H.G."/>
            <person name="Langhorne J."/>
            <person name="Holder A.A."/>
            <person name="Waters A.P."/>
            <person name="Newbold C.I."/>
            <person name="Pain A."/>
            <person name="Berriman M."/>
            <person name="Janse C.J."/>
        </authorList>
    </citation>
    <scope>NUCLEOTIDE SEQUENCE [LARGE SCALE GENOMIC DNA]</scope>
    <source>
        <strain evidence="16 17">17X</strain>
        <strain evidence="15 18">YM</strain>
    </source>
</reference>
<dbReference type="InterPro" id="IPR024704">
    <property type="entry name" value="SMC"/>
</dbReference>
<comment type="similarity">
    <text evidence="2">Belongs to the SMC family. SMC4 subfamily.</text>
</comment>
<dbReference type="VEuPathDB" id="PlasmoDB:Py17XNL_001105507"/>
<sequence length="1463" mass="170520">MTNNGNINDERTVNDEEKREEGSFAILKTKRKENTEIMNYANYNIDNDNNTNLCLNNIIKKNNKRIIIEKLILENFKSYSGIKIIGPFYKKFSCIVGPNGSGKSNIIDAMLFVFGRRAKKIRQNKLSDLIHNSKYSTNNEYTKVSIYFKTIIDKPGEEDEEDEEDEEGDENAEGRNDDNDVNGESSPHDFIISREATIDNQSKYRIDGKVVTQKDVFDLLYKKGIDLSNNRFLILQGEVEQIAQMNPKGNKNEEGLLEYLEDIIGTNKYIDDINSSLENFEKSEEIYHEKVNRLKHVYNELKELSSPRKEAKYFIDLQKNTYKLNIISLKKDRYEFGKIIYNKEKEHEKYLEIKDGHNVEYNKLLEERKEINTILNDLENEEDQLIKKKNKTDSDFKKLTQNDENIKKELITIVEKMQSLYVKREELKKKKIPLYKKTIDEKQNILTEIKKNKLPKLEQEVEKCEEELEKYNEEIKKDIDKINQVYSNEEKKLAPLQNRYDSTIKDISECITKCNIIEKKKKEYRNHVENLEHIQSKILNEIKEKDIQIKHMVSMQQEKENELAKKEKDLQNLDNKIEEINKNLINETVTYETIKKELVTNKTNSKLHEFVYNLKKNKIKGIHGMLNDLGYIDKKYEKALLIAGNNYSDLVVVQNPNDAILLFEEIRKANLGRINVLSLSILEKNLKPIMLNNEQNYKPILPNIHRLIDFVKFKNNIYKICFYHILKETLLANNLDEAHIIGYTHKKRVVTINGELIENDGRICGGGIGMGSIHSKHGPRSSIKTTEYDEYDLIKIEKSIKEINKNVEQLKVERNILLSDIKSVNSFIEDNECKMEIANKRSENLKKQLKDVDDQLENSQVPELTKEEEEELKTLNELIEKKNNERDKIDILLKEQEKKVKKHYDELQNVGGEKKKKLKSKLLTAERQLNLMKEELEKHNSEEVNALADLEKGKKDILKFTEEIEEYEKNEKELEQELNNIEAKGCTIYEELNNLEQLLNQMQIKIEENKKKKQIIDESISKKDLENVDILYKIENIEKEIKQYLSKKDQYEIKIKEYMDLIDQSDKLILENMTFSIKDNTQNDDTPESEISDNTTNSDGNTYCSGNSEYEEESTWDDAEDDEKGEQLCLTNGAGANAADVNGIDPNGAGANGADANGAGANGADANGIDANGAGANEEGKKRRRKKKKKKEEEDEDEENDLKELEDMLHDNNEINDTENEYDYINIKDEELEVLNKKEIETKIEHKLHICEKKAPNLKVFQDYNIKLHDYKKRRKDVKKSKKEKDKIRKIYDNLCNKRRKEFLAAFNIISCKLKEMYQMIAIGGDAELEIIDSSEIFNEGILFSVRPPKKSWKHIQNLSGGEKTLSSLALVFALHYFKPNPIYFMDEIDAALDFKNVSIISHYIKTKTNDAQFIVISLRNQMFELCDRMVGIYKTNDITKCITLNPYKIQDNKKRKSEVSQA</sequence>
<comment type="subcellular location">
    <subcellularLocation>
        <location evidence="1 11">Nucleus</location>
    </subcellularLocation>
</comment>
<dbReference type="InterPro" id="IPR036277">
    <property type="entry name" value="SMC_hinge_sf"/>
</dbReference>
<keyword evidence="6" id="KW-0067">ATP-binding</keyword>
<dbReference type="PIRSF" id="PIRSF005719">
    <property type="entry name" value="SMC"/>
    <property type="match status" value="1"/>
</dbReference>
<feature type="coiled-coil region" evidence="12">
    <location>
        <begin position="361"/>
        <end position="395"/>
    </location>
</feature>
<evidence type="ECO:0000256" key="13">
    <source>
        <dbReference type="SAM" id="MobiDB-lite"/>
    </source>
</evidence>
<evidence type="ECO:0000256" key="7">
    <source>
        <dbReference type="ARBA" id="ARBA00023054"/>
    </source>
</evidence>
<evidence type="ECO:0000256" key="4">
    <source>
        <dbReference type="ARBA" id="ARBA00022741"/>
    </source>
</evidence>
<dbReference type="Gene3D" id="1.20.1060.20">
    <property type="match status" value="1"/>
</dbReference>
<dbReference type="GO" id="GO:0005524">
    <property type="term" value="F:ATP binding"/>
    <property type="evidence" value="ECO:0007669"/>
    <property type="project" value="UniProtKB-KW"/>
</dbReference>
<keyword evidence="7 12" id="KW-0175">Coiled coil</keyword>
<dbReference type="VEuPathDB" id="PlasmoDB:PY17X_1109800"/>
<evidence type="ECO:0000313" key="15">
    <source>
        <dbReference type="EMBL" id="CDU18792.1"/>
    </source>
</evidence>
<reference evidence="16" key="2">
    <citation type="submission" date="2014-05" db="EMBL/GenBank/DDBJ databases">
        <authorList>
            <person name="Aslett M.A."/>
            <person name="De Silva N."/>
        </authorList>
    </citation>
    <scope>NUCLEOTIDE SEQUENCE</scope>
    <source>
        <strain evidence="16">17X</strain>
    </source>
</reference>
<evidence type="ECO:0000256" key="2">
    <source>
        <dbReference type="ARBA" id="ARBA00006005"/>
    </source>
</evidence>
<dbReference type="InterPro" id="IPR010935">
    <property type="entry name" value="SMC_hinge"/>
</dbReference>
<dbReference type="PANTHER" id="PTHR18937">
    <property type="entry name" value="STRUCTURAL MAINTENANCE OF CHROMOSOMES SMC FAMILY MEMBER"/>
    <property type="match status" value="1"/>
</dbReference>
<evidence type="ECO:0000313" key="18">
    <source>
        <dbReference type="Proteomes" id="UP000072904"/>
    </source>
</evidence>
<feature type="compositionally biased region" description="Acidic residues" evidence="13">
    <location>
        <begin position="1109"/>
        <end position="1124"/>
    </location>
</feature>
<keyword evidence="9 11" id="KW-0539">Nucleus</keyword>
<dbReference type="Proteomes" id="UP000072904">
    <property type="component" value="Chromosome 11"/>
</dbReference>
<proteinExistence type="inferred from homology"/>
<evidence type="ECO:0000313" key="17">
    <source>
        <dbReference type="Proteomes" id="UP000072874"/>
    </source>
</evidence>
<protein>
    <recommendedName>
        <fullName evidence="11">Structural maintenance of chromosomes protein</fullName>
    </recommendedName>
</protein>
<keyword evidence="3" id="KW-0132">Cell division</keyword>
<dbReference type="SUPFAM" id="SSF52540">
    <property type="entry name" value="P-loop containing nucleoside triphosphate hydrolases"/>
    <property type="match status" value="1"/>
</dbReference>
<dbReference type="Gene3D" id="3.30.70.1620">
    <property type="match status" value="1"/>
</dbReference>
<evidence type="ECO:0000256" key="1">
    <source>
        <dbReference type="ARBA" id="ARBA00004123"/>
    </source>
</evidence>
<keyword evidence="10" id="KW-0131">Cell cycle</keyword>
<gene>
    <name evidence="16" type="ORF">PY17X_1109800</name>
    <name evidence="15" type="ORF">PYYM_1110900</name>
</gene>
<evidence type="ECO:0000256" key="9">
    <source>
        <dbReference type="ARBA" id="ARBA00023242"/>
    </source>
</evidence>
<dbReference type="KEGG" id="pyo:PY17X_1109800"/>
<feature type="domain" description="SMC hinge" evidence="14">
    <location>
        <begin position="620"/>
        <end position="742"/>
    </location>
</feature>
<dbReference type="FunFam" id="3.40.50.300:FF:000481">
    <property type="entry name" value="Structural maintenance of chromosomes 4"/>
    <property type="match status" value="1"/>
</dbReference>
<dbReference type="InterPro" id="IPR027417">
    <property type="entry name" value="P-loop_NTPase"/>
</dbReference>
<dbReference type="Gene3D" id="3.40.50.300">
    <property type="entry name" value="P-loop containing nucleotide triphosphate hydrolases"/>
    <property type="match status" value="2"/>
</dbReference>
<dbReference type="EMBL" id="LK934639">
    <property type="protein sequence ID" value="CDU18792.1"/>
    <property type="molecule type" value="Genomic_DNA"/>
</dbReference>
<feature type="coiled-coil region" evidence="12">
    <location>
        <begin position="447"/>
        <end position="590"/>
    </location>
</feature>
<feature type="compositionally biased region" description="Acidic residues" evidence="13">
    <location>
        <begin position="156"/>
        <end position="171"/>
    </location>
</feature>
<dbReference type="GO" id="GO:0007076">
    <property type="term" value="P:mitotic chromosome condensation"/>
    <property type="evidence" value="ECO:0007669"/>
    <property type="project" value="TreeGrafter"/>
</dbReference>
<dbReference type="GO" id="GO:0005634">
    <property type="term" value="C:nucleus"/>
    <property type="evidence" value="ECO:0007669"/>
    <property type="project" value="UniProtKB-SubCell"/>
</dbReference>
<dbReference type="GO" id="GO:0016887">
    <property type="term" value="F:ATP hydrolysis activity"/>
    <property type="evidence" value="ECO:0007669"/>
    <property type="project" value="InterPro"/>
</dbReference>
<accession>A0A077Y7N8</accession>
<evidence type="ECO:0000256" key="8">
    <source>
        <dbReference type="ARBA" id="ARBA00023067"/>
    </source>
</evidence>
<evidence type="ECO:0000256" key="5">
    <source>
        <dbReference type="ARBA" id="ARBA00022776"/>
    </source>
</evidence>
<dbReference type="VEuPathDB" id="PlasmoDB:PY03258"/>
<reference evidence="15" key="3">
    <citation type="submission" date="2014-05" db="EMBL/GenBank/DDBJ databases">
        <authorList>
            <person name="Aslett A.Martin."/>
            <person name="De Silva Nishadi"/>
        </authorList>
    </citation>
    <scope>NUCLEOTIDE SEQUENCE</scope>
    <source>
        <strain evidence="15">YM</strain>
    </source>
</reference>
<dbReference type="OMA" id="CPALDNM"/>
<dbReference type="Proteomes" id="UP000072874">
    <property type="component" value="Chromosome 11"/>
</dbReference>
<keyword evidence="8" id="KW-0226">DNA condensation</keyword>
<dbReference type="GO" id="GO:0000796">
    <property type="term" value="C:condensin complex"/>
    <property type="evidence" value="ECO:0007669"/>
    <property type="project" value="TreeGrafter"/>
</dbReference>
<evidence type="ECO:0000259" key="14">
    <source>
        <dbReference type="SMART" id="SM00968"/>
    </source>
</evidence>
<evidence type="ECO:0000313" key="16">
    <source>
        <dbReference type="EMBL" id="VTZ79377.1"/>
    </source>
</evidence>
<name>A0A077Y7N8_PLAYE</name>
<dbReference type="Pfam" id="PF06470">
    <property type="entry name" value="SMC_hinge"/>
    <property type="match status" value="1"/>
</dbReference>
<evidence type="ECO:0000256" key="6">
    <source>
        <dbReference type="ARBA" id="ARBA00022840"/>
    </source>
</evidence>
<dbReference type="EMBL" id="LM993665">
    <property type="protein sequence ID" value="VTZ79377.1"/>
    <property type="molecule type" value="Genomic_DNA"/>
</dbReference>
<dbReference type="VEuPathDB" id="PlasmoDB:PYYM_1110900"/>
<evidence type="ECO:0000256" key="3">
    <source>
        <dbReference type="ARBA" id="ARBA00022618"/>
    </source>
</evidence>
<keyword evidence="4" id="KW-0547">Nucleotide-binding</keyword>
<feature type="region of interest" description="Disordered" evidence="13">
    <location>
        <begin position="1078"/>
        <end position="1124"/>
    </location>
</feature>
<reference evidence="16" key="4">
    <citation type="submission" date="2019-05" db="EMBL/GenBank/DDBJ databases">
        <authorList>
            <consortium name="Pathogen Informatics"/>
        </authorList>
    </citation>
    <scope>NUCLEOTIDE SEQUENCE</scope>
    <source>
        <strain evidence="16">17X</strain>
    </source>
</reference>
<feature type="region of interest" description="Disordered" evidence="13">
    <location>
        <begin position="1"/>
        <end position="20"/>
    </location>
</feature>
<dbReference type="Pfam" id="PF02463">
    <property type="entry name" value="SMC_N"/>
    <property type="match status" value="1"/>
</dbReference>